<dbReference type="Pfam" id="PF01641">
    <property type="entry name" value="SelR"/>
    <property type="match status" value="1"/>
</dbReference>
<keyword evidence="3 8" id="KW-0560">Oxidoreductase</keyword>
<dbReference type="Proteomes" id="UP000281498">
    <property type="component" value="Unassembled WGS sequence"/>
</dbReference>
<evidence type="ECO:0000256" key="3">
    <source>
        <dbReference type="ARBA" id="ARBA00023002"/>
    </source>
</evidence>
<comment type="catalytic activity">
    <reaction evidence="6">
        <text>L-methionyl-[protein] + [thioredoxin]-disulfide + H2O = L-methionyl-(R)-S-oxide-[protein] + [thioredoxin]-dithiol</text>
        <dbReference type="Rhea" id="RHEA:24164"/>
        <dbReference type="Rhea" id="RHEA-COMP:10698"/>
        <dbReference type="Rhea" id="RHEA-COMP:10700"/>
        <dbReference type="Rhea" id="RHEA-COMP:12313"/>
        <dbReference type="Rhea" id="RHEA-COMP:12314"/>
        <dbReference type="ChEBI" id="CHEBI:15377"/>
        <dbReference type="ChEBI" id="CHEBI:16044"/>
        <dbReference type="ChEBI" id="CHEBI:29950"/>
        <dbReference type="ChEBI" id="CHEBI:45764"/>
        <dbReference type="ChEBI" id="CHEBI:50058"/>
        <dbReference type="EC" id="1.8.4.12"/>
    </reaction>
</comment>
<keyword evidence="4" id="KW-0511">Multifunctional enzyme</keyword>
<dbReference type="NCBIfam" id="TIGR00401">
    <property type="entry name" value="msrA"/>
    <property type="match status" value="1"/>
</dbReference>
<dbReference type="Pfam" id="PF01625">
    <property type="entry name" value="PMSR"/>
    <property type="match status" value="1"/>
</dbReference>
<name>A0A3A9KIC2_9BACI</name>
<gene>
    <name evidence="8" type="primary">msrA</name>
    <name evidence="11" type="ORF">CR203_04715</name>
</gene>
<dbReference type="NCBIfam" id="TIGR00357">
    <property type="entry name" value="peptide-methionine (R)-S-oxide reductase MsrB"/>
    <property type="match status" value="1"/>
</dbReference>
<dbReference type="GO" id="GO:0033743">
    <property type="term" value="F:peptide-methionine (R)-S-oxide reductase activity"/>
    <property type="evidence" value="ECO:0007669"/>
    <property type="project" value="UniProtKB-EC"/>
</dbReference>
<dbReference type="FunFam" id="2.170.150.20:FF:000003">
    <property type="entry name" value="Peptide methionine sulfoxide reductase MsrB"/>
    <property type="match status" value="1"/>
</dbReference>
<proteinExistence type="inferred from homology"/>
<keyword evidence="12" id="KW-1185">Reference proteome</keyword>
<evidence type="ECO:0000256" key="9">
    <source>
        <dbReference type="SAM" id="Phobius"/>
    </source>
</evidence>
<evidence type="ECO:0000259" key="10">
    <source>
        <dbReference type="PROSITE" id="PS51790"/>
    </source>
</evidence>
<protein>
    <recommendedName>
        <fullName evidence="8">Peptide methionine sulfoxide reductase MsrA</fullName>
        <shortName evidence="8">Protein-methionine-S-oxide reductase</shortName>
        <ecNumber evidence="8">1.8.4.11</ecNumber>
    </recommendedName>
    <alternativeName>
        <fullName evidence="8">Peptide-methionine (S)-S-oxide reductase</fullName>
        <shortName evidence="8">Peptide Met(O) reductase</shortName>
    </alternativeName>
</protein>
<dbReference type="InterPro" id="IPR002579">
    <property type="entry name" value="Met_Sox_Rdtase_MsrB_dom"/>
</dbReference>
<evidence type="ECO:0000256" key="5">
    <source>
        <dbReference type="ARBA" id="ARBA00047806"/>
    </source>
</evidence>
<sequence>MLKKLTILSLTILFSIIALIFVPIIYDYFTKRSYGSEPLEVDVQEDTREIATFAGGCFWCMEKPFESIEGVNEAVVGYIGGETENPSYEDVSAGKTGHVEAVQILYDPNLVSYEDLLQVLWRQIDPTDEEGQFVDRGEQYTSGIFYHDEEQQEIAEESKKQLAESGRFDEDIVTPVKSATTFYKAEEYHQDFYLENSVRYEFYRSNSGRDEFIDEFWGEERDYEITPPGDGEVVFWREYEKETEDELKARLSDIQYKVTQEDDTEEAYNNQYWDNDEEGIYVDIVSQEPLFSSVHQYESGTGWPSFTEPIIQENIVEIDAWGFLTETKEVRSQYGDSHLGHVFTDGPEPTGLRYCLNSAALDFIPKENMEAEGYGEFLYLFEG</sequence>
<comment type="similarity">
    <text evidence="1 8">Belongs to the MsrA Met sulfoxide reductase family.</text>
</comment>
<dbReference type="PANTHER" id="PTHR43774">
    <property type="entry name" value="PEPTIDE METHIONINE SULFOXIDE REDUCTASE"/>
    <property type="match status" value="1"/>
</dbReference>
<dbReference type="SUPFAM" id="SSF55068">
    <property type="entry name" value="Peptide methionine sulfoxide reductase"/>
    <property type="match status" value="1"/>
</dbReference>
<evidence type="ECO:0000256" key="4">
    <source>
        <dbReference type="ARBA" id="ARBA00023268"/>
    </source>
</evidence>
<dbReference type="PROSITE" id="PS51790">
    <property type="entry name" value="MSRB"/>
    <property type="match status" value="1"/>
</dbReference>
<dbReference type="GO" id="GO:0008113">
    <property type="term" value="F:peptide-methionine (S)-S-oxide reductase activity"/>
    <property type="evidence" value="ECO:0007669"/>
    <property type="project" value="UniProtKB-UniRule"/>
</dbReference>
<dbReference type="OrthoDB" id="4174719at2"/>
<dbReference type="Gene3D" id="2.170.150.20">
    <property type="entry name" value="Peptide methionine sulfoxide reductase"/>
    <property type="match status" value="1"/>
</dbReference>
<reference evidence="11 12" key="1">
    <citation type="submission" date="2017-10" db="EMBL/GenBank/DDBJ databases">
        <title>Bacillus sp. nov., a halophilic bacterium isolated from a Keqin Lake.</title>
        <authorList>
            <person name="Wang H."/>
        </authorList>
    </citation>
    <scope>NUCLEOTIDE SEQUENCE [LARGE SCALE GENOMIC DNA]</scope>
    <source>
        <strain evidence="11 12">KCTC 13187</strain>
    </source>
</reference>
<comment type="catalytic activity">
    <reaction evidence="5 8">
        <text>L-methionyl-[protein] + [thioredoxin]-disulfide + H2O = L-methionyl-(S)-S-oxide-[protein] + [thioredoxin]-dithiol</text>
        <dbReference type="Rhea" id="RHEA:14217"/>
        <dbReference type="Rhea" id="RHEA-COMP:10698"/>
        <dbReference type="Rhea" id="RHEA-COMP:10700"/>
        <dbReference type="Rhea" id="RHEA-COMP:12313"/>
        <dbReference type="Rhea" id="RHEA-COMP:12315"/>
        <dbReference type="ChEBI" id="CHEBI:15377"/>
        <dbReference type="ChEBI" id="CHEBI:16044"/>
        <dbReference type="ChEBI" id="CHEBI:29950"/>
        <dbReference type="ChEBI" id="CHEBI:44120"/>
        <dbReference type="ChEBI" id="CHEBI:50058"/>
        <dbReference type="EC" id="1.8.4.11"/>
    </reaction>
</comment>
<dbReference type="InterPro" id="IPR011057">
    <property type="entry name" value="Mss4-like_sf"/>
</dbReference>
<feature type="domain" description="MsrB" evidence="10">
    <location>
        <begin position="244"/>
        <end position="366"/>
    </location>
</feature>
<organism evidence="11 12">
    <name type="scientific">Salipaludibacillus neizhouensis</name>
    <dbReference type="NCBI Taxonomy" id="885475"/>
    <lineage>
        <taxon>Bacteria</taxon>
        <taxon>Bacillati</taxon>
        <taxon>Bacillota</taxon>
        <taxon>Bacilli</taxon>
        <taxon>Bacillales</taxon>
        <taxon>Bacillaceae</taxon>
    </lineage>
</organism>
<comment type="catalytic activity">
    <reaction evidence="7 8">
        <text>[thioredoxin]-disulfide + L-methionine + H2O = L-methionine (S)-S-oxide + [thioredoxin]-dithiol</text>
        <dbReference type="Rhea" id="RHEA:19993"/>
        <dbReference type="Rhea" id="RHEA-COMP:10698"/>
        <dbReference type="Rhea" id="RHEA-COMP:10700"/>
        <dbReference type="ChEBI" id="CHEBI:15377"/>
        <dbReference type="ChEBI" id="CHEBI:29950"/>
        <dbReference type="ChEBI" id="CHEBI:50058"/>
        <dbReference type="ChEBI" id="CHEBI:57844"/>
        <dbReference type="ChEBI" id="CHEBI:58772"/>
        <dbReference type="EC" id="1.8.4.11"/>
    </reaction>
</comment>
<evidence type="ECO:0000313" key="12">
    <source>
        <dbReference type="Proteomes" id="UP000281498"/>
    </source>
</evidence>
<dbReference type="AlphaFoldDB" id="A0A3A9KIC2"/>
<dbReference type="EMBL" id="PDOE01000001">
    <property type="protein sequence ID" value="RKL69333.1"/>
    <property type="molecule type" value="Genomic_DNA"/>
</dbReference>
<evidence type="ECO:0000256" key="2">
    <source>
        <dbReference type="ARBA" id="ARBA00007174"/>
    </source>
</evidence>
<dbReference type="HAMAP" id="MF_01401">
    <property type="entry name" value="MsrA"/>
    <property type="match status" value="1"/>
</dbReference>
<comment type="function">
    <text evidence="8">Has an important function as a repair enzyme for proteins that have been inactivated by oxidation. Catalyzes the reversible oxidation-reduction of methionine sulfoxide in proteins to methionine.</text>
</comment>
<keyword evidence="9" id="KW-0472">Membrane</keyword>
<dbReference type="GO" id="GO:0033744">
    <property type="term" value="F:L-methionine:thioredoxin-disulfide S-oxidoreductase activity"/>
    <property type="evidence" value="ECO:0007669"/>
    <property type="project" value="RHEA"/>
</dbReference>
<evidence type="ECO:0000256" key="8">
    <source>
        <dbReference type="HAMAP-Rule" id="MF_01401"/>
    </source>
</evidence>
<feature type="active site" evidence="8">
    <location>
        <position position="57"/>
    </location>
</feature>
<dbReference type="InterPro" id="IPR036509">
    <property type="entry name" value="Met_Sox_Rdtase_MsrA_sf"/>
</dbReference>
<evidence type="ECO:0000313" key="11">
    <source>
        <dbReference type="EMBL" id="RKL69333.1"/>
    </source>
</evidence>
<comment type="caution">
    <text evidence="11">The sequence shown here is derived from an EMBL/GenBank/DDBJ whole genome shotgun (WGS) entry which is preliminary data.</text>
</comment>
<accession>A0A3A9KIC2</accession>
<dbReference type="EC" id="1.8.4.11" evidence="8"/>
<keyword evidence="9" id="KW-0812">Transmembrane</keyword>
<dbReference type="PANTHER" id="PTHR43774:SF1">
    <property type="entry name" value="PEPTIDE METHIONINE SULFOXIDE REDUCTASE MSRA 2"/>
    <property type="match status" value="1"/>
</dbReference>
<evidence type="ECO:0000256" key="7">
    <source>
        <dbReference type="ARBA" id="ARBA00048782"/>
    </source>
</evidence>
<evidence type="ECO:0000256" key="6">
    <source>
        <dbReference type="ARBA" id="ARBA00048488"/>
    </source>
</evidence>
<feature type="transmembrane region" description="Helical" evidence="9">
    <location>
        <begin position="7"/>
        <end position="26"/>
    </location>
</feature>
<dbReference type="SUPFAM" id="SSF51316">
    <property type="entry name" value="Mss4-like"/>
    <property type="match status" value="1"/>
</dbReference>
<comment type="similarity">
    <text evidence="2">Belongs to the MsrB Met sulfoxide reductase family.</text>
</comment>
<dbReference type="InterPro" id="IPR002569">
    <property type="entry name" value="Met_Sox_Rdtase_MsrA_dom"/>
</dbReference>
<evidence type="ECO:0000256" key="1">
    <source>
        <dbReference type="ARBA" id="ARBA00005591"/>
    </source>
</evidence>
<dbReference type="Gene3D" id="3.30.1060.10">
    <property type="entry name" value="Peptide methionine sulphoxide reductase MsrA"/>
    <property type="match status" value="1"/>
</dbReference>
<keyword evidence="9" id="KW-1133">Transmembrane helix</keyword>